<dbReference type="GO" id="GO:0005840">
    <property type="term" value="C:ribosome"/>
    <property type="evidence" value="ECO:0007669"/>
    <property type="project" value="UniProtKB-KW"/>
</dbReference>
<reference evidence="5" key="1">
    <citation type="submission" date="2014-11" db="EMBL/GenBank/DDBJ databases">
        <authorList>
            <person name="Otto D Thomas"/>
            <person name="Naeem Raeece"/>
        </authorList>
    </citation>
    <scope>NUCLEOTIDE SEQUENCE</scope>
</reference>
<evidence type="ECO:0000256" key="3">
    <source>
        <dbReference type="SAM" id="MobiDB-lite"/>
    </source>
</evidence>
<proteinExistence type="predicted"/>
<accession>A0A0G4I5B3</accession>
<feature type="domain" description="Small ribosomal subunit protein uS10" evidence="4">
    <location>
        <begin position="15"/>
        <end position="96"/>
    </location>
</feature>
<dbReference type="EMBL" id="CDMZ01005161">
    <property type="protein sequence ID" value="CEM52149.1"/>
    <property type="molecule type" value="Genomic_DNA"/>
</dbReference>
<feature type="compositionally biased region" description="Low complexity" evidence="3">
    <location>
        <begin position="170"/>
        <end position="181"/>
    </location>
</feature>
<name>A0A0G4I5B3_9ALVE</name>
<dbReference type="VEuPathDB" id="CryptoDB:Cvel_11106"/>
<evidence type="ECO:0000256" key="1">
    <source>
        <dbReference type="ARBA" id="ARBA00022980"/>
    </source>
</evidence>
<feature type="region of interest" description="Disordered" evidence="3">
    <location>
        <begin position="132"/>
        <end position="189"/>
    </location>
</feature>
<dbReference type="InterPro" id="IPR036838">
    <property type="entry name" value="Ribosomal_uS10_dom_sf"/>
</dbReference>
<dbReference type="Pfam" id="PF00338">
    <property type="entry name" value="Ribosomal_S10"/>
    <property type="match status" value="1"/>
</dbReference>
<organism evidence="5">
    <name type="scientific">Chromera velia CCMP2878</name>
    <dbReference type="NCBI Taxonomy" id="1169474"/>
    <lineage>
        <taxon>Eukaryota</taxon>
        <taxon>Sar</taxon>
        <taxon>Alveolata</taxon>
        <taxon>Colpodellida</taxon>
        <taxon>Chromeraceae</taxon>
        <taxon>Chromera</taxon>
    </lineage>
</organism>
<keyword evidence="1" id="KW-0689">Ribosomal protein</keyword>
<sequence>MSLSAYRLQRLRVVYTARREAELERTITNLKSALSWMSVEWPVPKREPRREWRVTYLKSPFQWKRAIRHYVFQDHRYAFSFHDVESPQEVVSAILGAAASSEQVTAECAFSWHVEGRKRKPILEQTVLREVDGGNTPPAALLPPQQSSETAHLDGSRGIEESGDAEEGGDSSSSSLQSAEIDGGSPSAFSRAWETERNSALPFPGDSIGLRDARAAAVKRVEEEHRALAKILRRLEKRELHWFQLKHKWPRL</sequence>
<dbReference type="GO" id="GO:1990904">
    <property type="term" value="C:ribonucleoprotein complex"/>
    <property type="evidence" value="ECO:0007669"/>
    <property type="project" value="UniProtKB-KW"/>
</dbReference>
<evidence type="ECO:0000259" key="4">
    <source>
        <dbReference type="Pfam" id="PF00338"/>
    </source>
</evidence>
<gene>
    <name evidence="5" type="ORF">Cvel_11106</name>
</gene>
<dbReference type="SUPFAM" id="SSF54999">
    <property type="entry name" value="Ribosomal protein S10"/>
    <property type="match status" value="1"/>
</dbReference>
<feature type="compositionally biased region" description="Basic and acidic residues" evidence="3">
    <location>
        <begin position="151"/>
        <end position="160"/>
    </location>
</feature>
<evidence type="ECO:0000256" key="2">
    <source>
        <dbReference type="ARBA" id="ARBA00023274"/>
    </source>
</evidence>
<keyword evidence="2" id="KW-0687">Ribonucleoprotein</keyword>
<dbReference type="InterPro" id="IPR027486">
    <property type="entry name" value="Ribosomal_uS10_dom"/>
</dbReference>
<protein>
    <recommendedName>
        <fullName evidence="4">Small ribosomal subunit protein uS10 domain-containing protein</fullName>
    </recommendedName>
</protein>
<evidence type="ECO:0000313" key="5">
    <source>
        <dbReference type="EMBL" id="CEM52149.1"/>
    </source>
</evidence>
<dbReference type="AlphaFoldDB" id="A0A0G4I5B3"/>